<feature type="domain" description="Mycothiol-dependent maleylpyruvate isomerase metal-binding" evidence="1">
    <location>
        <begin position="13"/>
        <end position="128"/>
    </location>
</feature>
<dbReference type="InterPro" id="IPR017517">
    <property type="entry name" value="Maleyloyr_isom"/>
</dbReference>
<protein>
    <submittedName>
        <fullName evidence="2">TIGR03086 family metal-binding protein</fullName>
    </submittedName>
</protein>
<dbReference type="Proteomes" id="UP001596548">
    <property type="component" value="Unassembled WGS sequence"/>
</dbReference>
<dbReference type="SUPFAM" id="SSF109854">
    <property type="entry name" value="DinB/YfiT-like putative metalloenzymes"/>
    <property type="match status" value="1"/>
</dbReference>
<dbReference type="RefSeq" id="WP_378968450.1">
    <property type="nucleotide sequence ID" value="NZ_JBHTBJ010000009.1"/>
</dbReference>
<evidence type="ECO:0000313" key="3">
    <source>
        <dbReference type="Proteomes" id="UP001596548"/>
    </source>
</evidence>
<organism evidence="2 3">
    <name type="scientific">Paractinoplanes rhizophilus</name>
    <dbReference type="NCBI Taxonomy" id="1416877"/>
    <lineage>
        <taxon>Bacteria</taxon>
        <taxon>Bacillati</taxon>
        <taxon>Actinomycetota</taxon>
        <taxon>Actinomycetes</taxon>
        <taxon>Micromonosporales</taxon>
        <taxon>Micromonosporaceae</taxon>
        <taxon>Paractinoplanes</taxon>
    </lineage>
</organism>
<dbReference type="EMBL" id="JBHTBJ010000009">
    <property type="protein sequence ID" value="MFC7275397.1"/>
    <property type="molecule type" value="Genomic_DNA"/>
</dbReference>
<evidence type="ECO:0000313" key="2">
    <source>
        <dbReference type="EMBL" id="MFC7275397.1"/>
    </source>
</evidence>
<keyword evidence="3" id="KW-1185">Reference proteome</keyword>
<dbReference type="InterPro" id="IPR034660">
    <property type="entry name" value="DinB/YfiT-like"/>
</dbReference>
<dbReference type="NCBIfam" id="TIGR03086">
    <property type="entry name" value="TIGR03086 family metal-binding protein"/>
    <property type="match status" value="1"/>
</dbReference>
<evidence type="ECO:0000259" key="1">
    <source>
        <dbReference type="Pfam" id="PF11716"/>
    </source>
</evidence>
<accession>A0ABW2HQB5</accession>
<gene>
    <name evidence="2" type="ORF">ACFQS1_15520</name>
</gene>
<dbReference type="InterPro" id="IPR017520">
    <property type="entry name" value="CHP03086"/>
</dbReference>
<comment type="caution">
    <text evidence="2">The sequence shown here is derived from an EMBL/GenBank/DDBJ whole genome shotgun (WGS) entry which is preliminary data.</text>
</comment>
<proteinExistence type="predicted"/>
<dbReference type="NCBIfam" id="TIGR03083">
    <property type="entry name" value="maleylpyruvate isomerase family mycothiol-dependent enzyme"/>
    <property type="match status" value="1"/>
</dbReference>
<name>A0ABW2HQB5_9ACTN</name>
<sequence length="198" mass="20586">MPTDLIALDALAVRSTVHLVSGVTDADLSRPTPCAEWHLGALLTHMTAQHRGFAAAASGHGGDLAAWSWAPFSVRDYAASADLVLAAFAAPGVLDRIFELPEFGASFPGRLAIGFHLVDYVVHGWDVATSLGRPYSPDPAVVAAALPLARSVPDGPARLEPGAPFAPALPVPADTDPLSEILLLLGRKLSEVADSKDA</sequence>
<dbReference type="Gene3D" id="1.20.120.450">
    <property type="entry name" value="dinb family like domain"/>
    <property type="match status" value="1"/>
</dbReference>
<dbReference type="Pfam" id="PF11716">
    <property type="entry name" value="MDMPI_N"/>
    <property type="match status" value="1"/>
</dbReference>
<reference evidence="3" key="1">
    <citation type="journal article" date="2019" name="Int. J. Syst. Evol. Microbiol.">
        <title>The Global Catalogue of Microorganisms (GCM) 10K type strain sequencing project: providing services to taxonomists for standard genome sequencing and annotation.</title>
        <authorList>
            <consortium name="The Broad Institute Genomics Platform"/>
            <consortium name="The Broad Institute Genome Sequencing Center for Infectious Disease"/>
            <person name="Wu L."/>
            <person name="Ma J."/>
        </authorList>
    </citation>
    <scope>NUCLEOTIDE SEQUENCE [LARGE SCALE GENOMIC DNA]</scope>
    <source>
        <strain evidence="3">XZYJT-10</strain>
    </source>
</reference>
<dbReference type="InterPro" id="IPR024344">
    <property type="entry name" value="MDMPI_metal-binding"/>
</dbReference>